<feature type="region of interest" description="Disordered" evidence="11">
    <location>
        <begin position="1022"/>
        <end position="1059"/>
    </location>
</feature>
<dbReference type="PANTHER" id="PTHR13224">
    <property type="entry name" value="THYROID HORMONE RECEPTOR-ASSOCIATED PROTEIN-RELATED"/>
    <property type="match status" value="1"/>
</dbReference>
<organism evidence="14 15">
    <name type="scientific">Arxiozyma heterogenica</name>
    <dbReference type="NCBI Taxonomy" id="278026"/>
    <lineage>
        <taxon>Eukaryota</taxon>
        <taxon>Fungi</taxon>
        <taxon>Dikarya</taxon>
        <taxon>Ascomycota</taxon>
        <taxon>Saccharomycotina</taxon>
        <taxon>Saccharomycetes</taxon>
        <taxon>Saccharomycetales</taxon>
        <taxon>Saccharomycetaceae</taxon>
        <taxon>Arxiozyma</taxon>
    </lineage>
</organism>
<keyword evidence="6 9" id="KW-0804">Transcription</keyword>
<feature type="domain" description="Mediator complex subunit 16 C-terminal" evidence="13">
    <location>
        <begin position="872"/>
        <end position="970"/>
    </location>
</feature>
<feature type="compositionally biased region" description="Basic and acidic residues" evidence="11">
    <location>
        <begin position="1430"/>
        <end position="1440"/>
    </location>
</feature>
<feature type="domain" description="Mediator complex subunit Med16 N-terminal" evidence="12">
    <location>
        <begin position="206"/>
        <end position="525"/>
    </location>
</feature>
<evidence type="ECO:0000259" key="12">
    <source>
        <dbReference type="Pfam" id="PF11635"/>
    </source>
</evidence>
<keyword evidence="5 9" id="KW-0010">Activator</keyword>
<feature type="region of interest" description="Disordered" evidence="11">
    <location>
        <begin position="1284"/>
        <end position="1372"/>
    </location>
</feature>
<evidence type="ECO:0000313" key="14">
    <source>
        <dbReference type="EMBL" id="KAK5780609.1"/>
    </source>
</evidence>
<evidence type="ECO:0000259" key="13">
    <source>
        <dbReference type="Pfam" id="PF20719"/>
    </source>
</evidence>
<evidence type="ECO:0000256" key="7">
    <source>
        <dbReference type="ARBA" id="ARBA00023242"/>
    </source>
</evidence>
<dbReference type="Proteomes" id="UP001306508">
    <property type="component" value="Unassembled WGS sequence"/>
</dbReference>
<keyword evidence="10" id="KW-0175">Coiled coil</keyword>
<protein>
    <recommendedName>
        <fullName evidence="3 9">Mediator of RNA polymerase II transcription subunit 16</fullName>
    </recommendedName>
    <alternativeName>
        <fullName evidence="8 9">Mediator complex subunit 16</fullName>
    </alternativeName>
</protein>
<dbReference type="GO" id="GO:0045893">
    <property type="term" value="P:positive regulation of DNA-templated transcription"/>
    <property type="evidence" value="ECO:0007669"/>
    <property type="project" value="TreeGrafter"/>
</dbReference>
<accession>A0AAN7WLA2</accession>
<feature type="region of interest" description="Disordered" evidence="11">
    <location>
        <begin position="1219"/>
        <end position="1245"/>
    </location>
</feature>
<dbReference type="InterPro" id="IPR048338">
    <property type="entry name" value="Mediator_Med16"/>
</dbReference>
<comment type="subcellular location">
    <subcellularLocation>
        <location evidence="1 9">Nucleus</location>
    </subcellularLocation>
</comment>
<dbReference type="EMBL" id="JAWIZZ010000040">
    <property type="protein sequence ID" value="KAK5780609.1"/>
    <property type="molecule type" value="Genomic_DNA"/>
</dbReference>
<dbReference type="Pfam" id="PF20719">
    <property type="entry name" value="Med16_C"/>
    <property type="match status" value="1"/>
</dbReference>
<evidence type="ECO:0000256" key="3">
    <source>
        <dbReference type="ARBA" id="ARBA00019614"/>
    </source>
</evidence>
<evidence type="ECO:0000256" key="10">
    <source>
        <dbReference type="SAM" id="Coils"/>
    </source>
</evidence>
<comment type="similarity">
    <text evidence="2 9">Belongs to the Mediator complex subunit 16 family.</text>
</comment>
<feature type="compositionally biased region" description="Low complexity" evidence="11">
    <location>
        <begin position="94"/>
        <end position="103"/>
    </location>
</feature>
<evidence type="ECO:0000256" key="11">
    <source>
        <dbReference type="SAM" id="MobiDB-lite"/>
    </source>
</evidence>
<sequence>MIPNISSKRVSWSKNGIIAYADSESSEGNLCISFLETINGVNWRFHPPQRYMIHPQLHEDSSNISLSTTSKNNDTNTVHSTNTSNIDNTGNNQYINNKNTPTTTTSTSIVNNYVNLNGKPGAGIPNSPKFFYNISSVHWNNWFSLPGDMLAVCDEIGNMTMLIAGQSPEGATTFEKLTMLFQDNIYKLYNHIMPLAPITTQSKQIEKKKTKKEYHTTILDFHWISSSKSVIISQFCALDTTTNIYRNKAQQIPPYGVFHPPSMKYACAAIRRNGQIDFWYQFSNSKDHKKVTLQLSMSNSQQRSKELDWLQFANITPIDDGHCMLITAYSKLREKLCFYKLYVSWNGSANRPLSDPNLRIQNILNVSLDRVDSKGSIITLSNLHVVTKTVSEKDHYPEIILVFDINGTKKSLIKRMRLINTYLALDYLSILNPNLQNENTDKLPVKTKHYNVRYYNDMIIDDKIINVSSEMLDSFISFYTETGNIASYNLNDWELETERMKHQVKQGKYTNIITSVLSAGFHYPKFPVYLSLDWICVSPTISGVIYKLRHESIPEFHCVIKDDISNVNNDSIDATAMAFTFVGSTHRQLSAEDLSIACKNHITKLEQIKEERAINFITTLMTSLYPFFNVSLNAPKEIMEKMVTSRPIQKIMLFQLELGSRFRYKENIASMARIILYLKNVLFSFSGVARNLQFAIEQMNSAQAEGNQNKLFQTAFSKQDLIHSLIPVAKWFVKFITYLMQEVLILVNNPPAEKGTLVLGVLGSKMSRQLLLSILTEVKRIAQVITKFPESTYPVLNESSNYLKMVLGESPINFEKFETFLININNKFSTTNEGQNANEIQSILNREHSLLIKAEVPQSHQKVAEFLVTYANNTLVSHLNAANVYFADTSGLRTSQEEFFVEDVRHLLQPVEDGLIISSKAFNKKYDTSKLFSQLIYDGVTYDRLSEIELKDGKLKRCSRCGCVTRAGRKNHQSNNIDTSQLLNSSFFYSESVNVLDHSRSFRNSLILREMSDFNINESLKQPSSKSFEDGATTNLTTPTSINSINNKSNVQKSKSSLSNTQMTANNFKMRKNEIKTANITASPSLSALADLLNEKSKNADRRMKNSLANYSSISEELEEENHETNMQNNNNETLNSNNLGYSQANQNFSPNLIDLNDEQPLKSNVFIPNINSTNRNHLSIEQPDFLTTPVIEQKPNNMLDNNSNKSIIETNTVAYQDSKYSSEENNSQSTNYSNESHTHDTNESLDELVEDDNSTLIDESGIMPQNNVNPNWSRVLAHHKNSNFRTNNITSKNSTLLDAGKSLSSTQTTKDNSGKPARKKPIIKSKPINQIKTDDKQEKQKKRRSIFSFFQKKPSKSRSSPQNMIRSVSLQNEYGTLGKKQTSSRRIVTTTSPILGKEIESTNNISDTYIKNKNKSISESISTQSPIYDNKDGNSDMESKQSNIEKLQEPISLPKQRKLQEESIVKENLRSITPLDVKNALNKGDMITDSSSSEDIFANKSLVNELQPPKLLSPSISDHVSRRDSGEVHFPKSLDKEEIDYITQLERNRSIRSSTKRRLIDTLSIKAQNEGMTIYEPSDVVLATPDLSKSPTSSILKNIGTFDSDGLNYELSLGSIEEKLNELSLAFDEEPEEMLNLNNQNTLFVTSDQNKESLKNHNEYSATMDEKEDDDLMNDIMEFANIINFGDGLNLDLDLNINNDSLNASNNQKKTFNPKVIKRENSPEKANINSGDIDFNNNITFQNSGLGLQFSNGDIAVNNSAYDNDNIEIQYGTSILETPEIVETEDFNNETFSAIDFKNKIKQNMNSNHATITSPHMEEYIAHNYSTIERPISMSFKGLLGNTMGNSLSSLNTDIPNSNGKVKFSSKIILYETYDEFEYDRHPNISTCNQLTPQLAQMIKAELNELKREMEVHENSRCYTQFF</sequence>
<feature type="region of interest" description="Disordered" evidence="11">
    <location>
        <begin position="1420"/>
        <end position="1441"/>
    </location>
</feature>
<dbReference type="GO" id="GO:0016592">
    <property type="term" value="C:mediator complex"/>
    <property type="evidence" value="ECO:0007669"/>
    <property type="project" value="InterPro"/>
</dbReference>
<comment type="function">
    <text evidence="9">Component of the Mediator complex, a coactivator involved in the regulated transcription of nearly all RNA polymerase II-dependent genes. Mediator functions as a bridge to convey information from gene-specific regulatory proteins to the basal RNA polymerase II transcription machinery. Mediator is recruited to promoters by direct interactions with regulatory proteins and serves as a scaffold for the assembly of a functional preinitiation complex with RNA polymerase II and the general transcription factors.</text>
</comment>
<feature type="compositionally biased region" description="Polar residues" evidence="11">
    <location>
        <begin position="1219"/>
        <end position="1236"/>
    </location>
</feature>
<gene>
    <name evidence="9" type="primary">MED16</name>
    <name evidence="14" type="ORF">RI543_001731</name>
</gene>
<evidence type="ECO:0000256" key="2">
    <source>
        <dbReference type="ARBA" id="ARBA00006543"/>
    </source>
</evidence>
<dbReference type="Pfam" id="PF11635">
    <property type="entry name" value="Med16_N"/>
    <property type="match status" value="1"/>
</dbReference>
<dbReference type="InterPro" id="IPR048339">
    <property type="entry name" value="Mediator_Med16_C"/>
</dbReference>
<comment type="subunit">
    <text evidence="9">Component of the Mediator complex.</text>
</comment>
<feature type="coiled-coil region" evidence="10">
    <location>
        <begin position="1104"/>
        <end position="1135"/>
    </location>
</feature>
<evidence type="ECO:0000256" key="6">
    <source>
        <dbReference type="ARBA" id="ARBA00023163"/>
    </source>
</evidence>
<feature type="compositionally biased region" description="Polar residues" evidence="11">
    <location>
        <begin position="1362"/>
        <end position="1372"/>
    </location>
</feature>
<feature type="compositionally biased region" description="Polar residues" evidence="11">
    <location>
        <begin position="68"/>
        <end position="93"/>
    </location>
</feature>
<keyword evidence="4 9" id="KW-0805">Transcription regulation</keyword>
<dbReference type="PANTHER" id="PTHR13224:SF6">
    <property type="entry name" value="MEDIATOR OF RNA POLYMERASE II TRANSCRIPTION SUBUNIT 16"/>
    <property type="match status" value="1"/>
</dbReference>
<evidence type="ECO:0000256" key="9">
    <source>
        <dbReference type="RuleBase" id="RU364149"/>
    </source>
</evidence>
<reference evidence="15" key="1">
    <citation type="submission" date="2023-07" db="EMBL/GenBank/DDBJ databases">
        <title>A draft genome of Kazachstania heterogenica Y-27499.</title>
        <authorList>
            <person name="Donic C."/>
            <person name="Kralova J.S."/>
            <person name="Fidel L."/>
            <person name="Ben-Dor S."/>
            <person name="Jung S."/>
        </authorList>
    </citation>
    <scope>NUCLEOTIDE SEQUENCE [LARGE SCALE GENOMIC DNA]</scope>
    <source>
        <strain evidence="15">Y27499</strain>
    </source>
</reference>
<dbReference type="InterPro" id="IPR021665">
    <property type="entry name" value="Mediator_Med16_N"/>
</dbReference>
<name>A0AAN7WLA2_9SACH</name>
<evidence type="ECO:0000313" key="15">
    <source>
        <dbReference type="Proteomes" id="UP001306508"/>
    </source>
</evidence>
<feature type="compositionally biased region" description="Low complexity" evidence="11">
    <location>
        <begin position="1347"/>
        <end position="1361"/>
    </location>
</feature>
<keyword evidence="7 9" id="KW-0539">Nucleus</keyword>
<comment type="caution">
    <text evidence="14">The sequence shown here is derived from an EMBL/GenBank/DDBJ whole genome shotgun (WGS) entry which is preliminary data.</text>
</comment>
<feature type="region of interest" description="Disordered" evidence="11">
    <location>
        <begin position="68"/>
        <end position="103"/>
    </location>
</feature>
<proteinExistence type="inferred from homology"/>
<evidence type="ECO:0000256" key="5">
    <source>
        <dbReference type="ARBA" id="ARBA00023159"/>
    </source>
</evidence>
<keyword evidence="15" id="KW-1185">Reference proteome</keyword>
<feature type="compositionally biased region" description="Polar residues" evidence="11">
    <location>
        <begin position="1284"/>
        <end position="1312"/>
    </location>
</feature>
<evidence type="ECO:0000256" key="4">
    <source>
        <dbReference type="ARBA" id="ARBA00023015"/>
    </source>
</evidence>
<feature type="compositionally biased region" description="Low complexity" evidence="11">
    <location>
        <begin position="1033"/>
        <end position="1059"/>
    </location>
</feature>
<evidence type="ECO:0000256" key="1">
    <source>
        <dbReference type="ARBA" id="ARBA00004123"/>
    </source>
</evidence>
<evidence type="ECO:0000256" key="8">
    <source>
        <dbReference type="ARBA" id="ARBA00032015"/>
    </source>
</evidence>